<comment type="subcellular location">
    <subcellularLocation>
        <location evidence="1">Nucleus</location>
    </subcellularLocation>
</comment>
<proteinExistence type="predicted"/>
<feature type="domain" description="Chromo" evidence="4">
    <location>
        <begin position="260"/>
        <end position="321"/>
    </location>
</feature>
<evidence type="ECO:0000313" key="5">
    <source>
        <dbReference type="EMBL" id="NOV45197.1"/>
    </source>
</evidence>
<protein>
    <submittedName>
        <fullName evidence="5">Putative mucin-22-like isoform x7</fullName>
    </submittedName>
</protein>
<dbReference type="InterPro" id="IPR023779">
    <property type="entry name" value="Chromodomain_CS"/>
</dbReference>
<evidence type="ECO:0000256" key="3">
    <source>
        <dbReference type="SAM" id="MobiDB-lite"/>
    </source>
</evidence>
<dbReference type="PROSITE" id="PS00598">
    <property type="entry name" value="CHROMO_1"/>
    <property type="match status" value="1"/>
</dbReference>
<name>A0A6M2DK09_XENCH</name>
<dbReference type="EMBL" id="GIIL01001471">
    <property type="protein sequence ID" value="NOV45197.1"/>
    <property type="molecule type" value="Transcribed_RNA"/>
</dbReference>
<dbReference type="SMART" id="SM00298">
    <property type="entry name" value="CHROMO"/>
    <property type="match status" value="1"/>
</dbReference>
<feature type="region of interest" description="Disordered" evidence="3">
    <location>
        <begin position="317"/>
        <end position="415"/>
    </location>
</feature>
<feature type="compositionally biased region" description="Basic and acidic residues" evidence="3">
    <location>
        <begin position="193"/>
        <end position="209"/>
    </location>
</feature>
<dbReference type="InterPro" id="IPR016197">
    <property type="entry name" value="Chromo-like_dom_sf"/>
</dbReference>
<dbReference type="InterPro" id="IPR023780">
    <property type="entry name" value="Chromo_domain"/>
</dbReference>
<accession>A0A6M2DK09</accession>
<dbReference type="Gene3D" id="2.40.50.40">
    <property type="match status" value="1"/>
</dbReference>
<organism evidence="5">
    <name type="scientific">Xenopsylla cheopis</name>
    <name type="common">Oriental rat flea</name>
    <name type="synonym">Pulex cheopis</name>
    <dbReference type="NCBI Taxonomy" id="163159"/>
    <lineage>
        <taxon>Eukaryota</taxon>
        <taxon>Metazoa</taxon>
        <taxon>Ecdysozoa</taxon>
        <taxon>Arthropoda</taxon>
        <taxon>Hexapoda</taxon>
        <taxon>Insecta</taxon>
        <taxon>Pterygota</taxon>
        <taxon>Neoptera</taxon>
        <taxon>Endopterygota</taxon>
        <taxon>Siphonaptera</taxon>
        <taxon>Pulicidae</taxon>
        <taxon>Xenopsyllinae</taxon>
        <taxon>Xenopsylla</taxon>
    </lineage>
</organism>
<feature type="compositionally biased region" description="Polar residues" evidence="3">
    <location>
        <begin position="342"/>
        <end position="359"/>
    </location>
</feature>
<feature type="compositionally biased region" description="Basic and acidic residues" evidence="3">
    <location>
        <begin position="386"/>
        <end position="403"/>
    </location>
</feature>
<feature type="region of interest" description="Disordered" evidence="3">
    <location>
        <begin position="129"/>
        <end position="216"/>
    </location>
</feature>
<feature type="region of interest" description="Disordered" evidence="3">
    <location>
        <begin position="615"/>
        <end position="730"/>
    </location>
</feature>
<dbReference type="Pfam" id="PF00385">
    <property type="entry name" value="Chromo"/>
    <property type="match status" value="1"/>
</dbReference>
<dbReference type="GO" id="GO:0005634">
    <property type="term" value="C:nucleus"/>
    <property type="evidence" value="ECO:0007669"/>
    <property type="project" value="UniProtKB-SubCell"/>
</dbReference>
<feature type="compositionally biased region" description="Polar residues" evidence="3">
    <location>
        <begin position="640"/>
        <end position="655"/>
    </location>
</feature>
<dbReference type="GO" id="GO:0005694">
    <property type="term" value="C:chromosome"/>
    <property type="evidence" value="ECO:0007669"/>
    <property type="project" value="UniProtKB-ARBA"/>
</dbReference>
<dbReference type="SUPFAM" id="SSF54160">
    <property type="entry name" value="Chromo domain-like"/>
    <property type="match status" value="1"/>
</dbReference>
<feature type="compositionally biased region" description="Basic and acidic residues" evidence="3">
    <location>
        <begin position="174"/>
        <end position="183"/>
    </location>
</feature>
<dbReference type="PROSITE" id="PS50013">
    <property type="entry name" value="CHROMO_2"/>
    <property type="match status" value="1"/>
</dbReference>
<dbReference type="InterPro" id="IPR000953">
    <property type="entry name" value="Chromo/chromo_shadow_dom"/>
</dbReference>
<keyword evidence="2" id="KW-0539">Nucleus</keyword>
<dbReference type="InterPro" id="IPR051219">
    <property type="entry name" value="Heterochromatin_chromo-domain"/>
</dbReference>
<reference evidence="5" key="1">
    <citation type="submission" date="2020-03" db="EMBL/GenBank/DDBJ databases">
        <title>Transcriptomic Profiling of the Digestive Tract of the Rat Flea, Xenopsylla cheopis, Following Blood Feeding and Infection with Yersinia pestis.</title>
        <authorList>
            <person name="Bland D.M."/>
            <person name="Martens C.A."/>
            <person name="Virtaneva K."/>
            <person name="Kanakabandi K."/>
            <person name="Long D."/>
            <person name="Rosenke R."/>
            <person name="Saturday G.A."/>
            <person name="Hoyt F.H."/>
            <person name="Bruno D.P."/>
            <person name="Ribeiro J.M.C."/>
            <person name="Hinnebusch J."/>
        </authorList>
    </citation>
    <scope>NUCLEOTIDE SEQUENCE</scope>
</reference>
<dbReference type="PANTHER" id="PTHR22812">
    <property type="entry name" value="CHROMOBOX PROTEIN"/>
    <property type="match status" value="1"/>
</dbReference>
<evidence type="ECO:0000256" key="1">
    <source>
        <dbReference type="ARBA" id="ARBA00004123"/>
    </source>
</evidence>
<feature type="compositionally biased region" description="Pro residues" evidence="3">
    <location>
        <begin position="679"/>
        <end position="691"/>
    </location>
</feature>
<sequence>METVQIEANEISQHPDIIRGAQKEIVKQDVLVCGGCHAVFHYVEDFSIHKEKACSAESHLKDCREVKAKVWAFLLWKGAQVGYDSTSINSWQLYQEWVKMDPDLRETWVVAGKNVQTFAKMGHGGVQELPIKSNKANTNINDKKQTPGKAAKNSMVNELAQRGIEVRTLQHTSNKKDEDKDWSGESEVESDEDKSKNSKASKKESDKENNVSTTVPHLPAIEIKTVKKDFSKDLKDPSMRIAVRTCKASDADRGLPTGEYTVEKILAKRFNPRRKQHEYLLKWEGYSHENNTWEPAEHMNSCRNLLEQFEKQLAKQKEQRAAAAQRALQLANQQNSAEKNKNSTTAITPVNSSGRPQRNSKVKAMDHMKQWVGHINDDSDSGTLKRRADSDSESEASEKKIKIDSQQNKVTKPQSPVKIVPVTKSVNDSYTMKSINGLSSKNDTKGVELESPEASKPPIIVSNARGVVKVDPKQLPNLSSGVYIMSKNSGIIKIDSAPSPGGVVLVKDGKKHPTISPIRSVKKPKSEAHVKVIQEGENLQSGIVRVNNQSVNKIQPKVLNHQVMKVQNVPKGPIKSQPVIAKPNVVPQAMKTSPAKVNQSTPMNQLQRTTVTPGRIYARPKGKISTPDQRGVGVLKNPDSILNTPQEQPKTSLGNKSLIPDKMDSDDDDSDALDLFPADLPPPEPSSPPRPLTLCPITGKVLGQAEGEPTPEPSPEPSTEPNDTLNISTPSDSLLNVQMSSGKTGTLISSSNGSEKTTIKLTDSTVSHPEVPITRKLFSTTSDGTAVAEEEQDNNGTLMITGEDGTIYQVAGEDADGQTILVTHGADGKQKCVYVTSSEQDGSLTLDTAVAEAVANMLPSQTSEGESQQYYLKENEDDDSNTLPTEELMVQTNVGGVTDDNDGQVVAEVVQADLPSPGGTRRVVLLLPDGNFMMTEVDEEQFAALNLSS</sequence>
<evidence type="ECO:0000256" key="2">
    <source>
        <dbReference type="ARBA" id="ARBA00023242"/>
    </source>
</evidence>
<feature type="compositionally biased region" description="Low complexity" evidence="3">
    <location>
        <begin position="321"/>
        <end position="335"/>
    </location>
</feature>
<evidence type="ECO:0000259" key="4">
    <source>
        <dbReference type="PROSITE" id="PS50013"/>
    </source>
</evidence>
<dbReference type="AlphaFoldDB" id="A0A6M2DK09"/>